<keyword evidence="9" id="KW-0638">Presynaptic neurotoxin</keyword>
<evidence type="ECO:0000256" key="7">
    <source>
        <dbReference type="ARBA" id="ARBA00022699"/>
    </source>
</evidence>
<evidence type="ECO:0000256" key="9">
    <source>
        <dbReference type="ARBA" id="ARBA00023028"/>
    </source>
</evidence>
<evidence type="ECO:0000256" key="4">
    <source>
        <dbReference type="ARBA" id="ARBA00022525"/>
    </source>
</evidence>
<name>A0A8X6KGU7_TRICU</name>
<dbReference type="InterPro" id="IPR051165">
    <property type="entry name" value="Multifunctional_ANK_Repeat"/>
</dbReference>
<dbReference type="PROSITE" id="PS50297">
    <property type="entry name" value="ANK_REP_REGION"/>
    <property type="match status" value="2"/>
</dbReference>
<organism evidence="13 14">
    <name type="scientific">Trichonephila clavata</name>
    <name type="common">Joro spider</name>
    <name type="synonym">Nephila clavata</name>
    <dbReference type="NCBI Taxonomy" id="2740835"/>
    <lineage>
        <taxon>Eukaryota</taxon>
        <taxon>Metazoa</taxon>
        <taxon>Ecdysozoa</taxon>
        <taxon>Arthropoda</taxon>
        <taxon>Chelicerata</taxon>
        <taxon>Arachnida</taxon>
        <taxon>Araneae</taxon>
        <taxon>Araneomorphae</taxon>
        <taxon>Entelegynae</taxon>
        <taxon>Araneoidea</taxon>
        <taxon>Nephilidae</taxon>
        <taxon>Trichonephila</taxon>
    </lineage>
</organism>
<keyword evidence="14" id="KW-1185">Reference proteome</keyword>
<dbReference type="GO" id="GO:0005576">
    <property type="term" value="C:extracellular region"/>
    <property type="evidence" value="ECO:0007669"/>
    <property type="project" value="UniProtKB-SubCell"/>
</dbReference>
<dbReference type="OrthoDB" id="366390at2759"/>
<evidence type="ECO:0008006" key="15">
    <source>
        <dbReference type="Google" id="ProtNLM"/>
    </source>
</evidence>
<comment type="caution">
    <text evidence="13">The sequence shown here is derived from an EMBL/GenBank/DDBJ whole genome shotgun (WGS) entry which is preliminary data.</text>
</comment>
<keyword evidence="4" id="KW-0964">Secreted</keyword>
<feature type="repeat" description="ANK" evidence="12">
    <location>
        <begin position="199"/>
        <end position="226"/>
    </location>
</feature>
<proteinExistence type="predicted"/>
<evidence type="ECO:0000313" key="14">
    <source>
        <dbReference type="Proteomes" id="UP000887116"/>
    </source>
</evidence>
<gene>
    <name evidence="13" type="ORF">TNCT_324641</name>
</gene>
<evidence type="ECO:0000256" key="12">
    <source>
        <dbReference type="PROSITE-ProRule" id="PRU00023"/>
    </source>
</evidence>
<evidence type="ECO:0000256" key="1">
    <source>
        <dbReference type="ARBA" id="ARBA00004175"/>
    </source>
</evidence>
<dbReference type="Proteomes" id="UP000887116">
    <property type="component" value="Unassembled WGS sequence"/>
</dbReference>
<evidence type="ECO:0000256" key="6">
    <source>
        <dbReference type="ARBA" id="ARBA00022656"/>
    </source>
</evidence>
<evidence type="ECO:0000313" key="13">
    <source>
        <dbReference type="EMBL" id="GFQ71508.1"/>
    </source>
</evidence>
<dbReference type="PROSITE" id="PS50007">
    <property type="entry name" value="PIPLC_X_DOMAIN"/>
    <property type="match status" value="1"/>
</dbReference>
<keyword evidence="11" id="KW-0472">Membrane</keyword>
<dbReference type="GO" id="GO:0090729">
    <property type="term" value="F:toxin activity"/>
    <property type="evidence" value="ECO:0007669"/>
    <property type="project" value="UniProtKB-KW"/>
</dbReference>
<evidence type="ECO:0000256" key="3">
    <source>
        <dbReference type="ARBA" id="ARBA00022483"/>
    </source>
</evidence>
<dbReference type="Gene3D" id="1.25.40.20">
    <property type="entry name" value="Ankyrin repeat-containing domain"/>
    <property type="match status" value="3"/>
</dbReference>
<dbReference type="GO" id="GO:0044231">
    <property type="term" value="C:host cell presynaptic membrane"/>
    <property type="evidence" value="ECO:0007669"/>
    <property type="project" value="UniProtKB-KW"/>
</dbReference>
<evidence type="ECO:0000256" key="8">
    <source>
        <dbReference type="ARBA" id="ARBA00022737"/>
    </source>
</evidence>
<dbReference type="GO" id="GO:0006887">
    <property type="term" value="P:exocytosis"/>
    <property type="evidence" value="ECO:0007669"/>
    <property type="project" value="UniProtKB-KW"/>
</dbReference>
<dbReference type="GO" id="GO:0044218">
    <property type="term" value="C:other organism cell membrane"/>
    <property type="evidence" value="ECO:0007669"/>
    <property type="project" value="UniProtKB-KW"/>
</dbReference>
<dbReference type="AlphaFoldDB" id="A0A8X6KGU7"/>
<dbReference type="PANTHER" id="PTHR24123:SF33">
    <property type="entry name" value="PROTEIN HOS4"/>
    <property type="match status" value="1"/>
</dbReference>
<sequence>MVDLLVSHDTDPMTAMNWIPESLPMSGDDLDELIVRVKNGCLHGVQELLKAVRIPENFKHEIFRLAVKLNNLSIVEELLNHGCKVVDKKCKDFRNNPLSIAVSHGDFEMVDLLVSHGADVVIAFCLLPDKLLKSGDDIDRLIAHIRKGKLGKVREALGKVELDEPLGYQMVRLAVVCDHFEIVEELVKHGCKITNKNTTYRSPLELAILIGNLEMADFLVSNGADILIAFCLLPDIVFENGDDVDKLVVNVKQGNLREVTILLNTVELSRCMGYQMVRLAVAYNNFFIVKELLRHGCEVNFENQYHPTPLDIALSHRNHQMVGILQFHGATTFRENQTFPEFLFR</sequence>
<evidence type="ECO:0000256" key="10">
    <source>
        <dbReference type="ARBA" id="ARBA00023043"/>
    </source>
</evidence>
<protein>
    <recommendedName>
        <fullName evidence="15">Ankyrin repeat protein</fullName>
    </recommendedName>
</protein>
<keyword evidence="6" id="KW-0800">Toxin</keyword>
<dbReference type="PROSITE" id="PS50088">
    <property type="entry name" value="ANK_REPEAT"/>
    <property type="match status" value="2"/>
</dbReference>
<keyword evidence="5" id="KW-1052">Target cell membrane</keyword>
<dbReference type="SMART" id="SM00248">
    <property type="entry name" value="ANK"/>
    <property type="match status" value="6"/>
</dbReference>
<evidence type="ECO:0000256" key="2">
    <source>
        <dbReference type="ARBA" id="ARBA00004613"/>
    </source>
</evidence>
<feature type="repeat" description="ANK" evidence="12">
    <location>
        <begin position="93"/>
        <end position="120"/>
    </location>
</feature>
<keyword evidence="3" id="KW-0268">Exocytosis</keyword>
<accession>A0A8X6KGU7</accession>
<dbReference type="SUPFAM" id="SSF48403">
    <property type="entry name" value="Ankyrin repeat"/>
    <property type="match status" value="1"/>
</dbReference>
<reference evidence="13" key="1">
    <citation type="submission" date="2020-07" db="EMBL/GenBank/DDBJ databases">
        <title>Multicomponent nature underlies the extraordinary mechanical properties of spider dragline silk.</title>
        <authorList>
            <person name="Kono N."/>
            <person name="Nakamura H."/>
            <person name="Mori M."/>
            <person name="Yoshida Y."/>
            <person name="Ohtoshi R."/>
            <person name="Malay A.D."/>
            <person name="Moran D.A.P."/>
            <person name="Tomita M."/>
            <person name="Numata K."/>
            <person name="Arakawa K."/>
        </authorList>
    </citation>
    <scope>NUCLEOTIDE SEQUENCE</scope>
</reference>
<dbReference type="Pfam" id="PF12796">
    <property type="entry name" value="Ank_2"/>
    <property type="match status" value="3"/>
</dbReference>
<dbReference type="PANTHER" id="PTHR24123">
    <property type="entry name" value="ANKYRIN REPEAT-CONTAINING"/>
    <property type="match status" value="1"/>
</dbReference>
<comment type="subcellular location">
    <subcellularLocation>
        <location evidence="2">Secreted</location>
    </subcellularLocation>
    <subcellularLocation>
        <location evidence="1">Target cell membrane</location>
    </subcellularLocation>
</comment>
<keyword evidence="11" id="KW-1053">Target membrane</keyword>
<keyword evidence="10 12" id="KW-0040">ANK repeat</keyword>
<keyword evidence="8" id="KW-0677">Repeat</keyword>
<evidence type="ECO:0000256" key="5">
    <source>
        <dbReference type="ARBA" id="ARBA00022537"/>
    </source>
</evidence>
<dbReference type="InterPro" id="IPR002110">
    <property type="entry name" value="Ankyrin_rpt"/>
</dbReference>
<keyword evidence="7" id="KW-0528">Neurotoxin</keyword>
<evidence type="ECO:0000256" key="11">
    <source>
        <dbReference type="ARBA" id="ARBA00023298"/>
    </source>
</evidence>
<dbReference type="InterPro" id="IPR036770">
    <property type="entry name" value="Ankyrin_rpt-contain_sf"/>
</dbReference>
<dbReference type="EMBL" id="BMAO01001174">
    <property type="protein sequence ID" value="GFQ71508.1"/>
    <property type="molecule type" value="Genomic_DNA"/>
</dbReference>